<dbReference type="InterPro" id="IPR009057">
    <property type="entry name" value="Homeodomain-like_sf"/>
</dbReference>
<dbReference type="Gene3D" id="3.40.50.2300">
    <property type="match status" value="1"/>
</dbReference>
<proteinExistence type="predicted"/>
<comment type="function">
    <text evidence="9">May play the central regulatory role in sporulation. It may be an element of the effector pathway responsible for the activation of sporulation genes in response to nutritional stress. Spo0A may act in concert with spo0H (a sigma factor) to control the expression of some genes that are critical to the sporulation process.</text>
</comment>
<dbReference type="PROSITE" id="PS01124">
    <property type="entry name" value="HTH_ARAC_FAMILY_2"/>
    <property type="match status" value="1"/>
</dbReference>
<keyword evidence="4 10" id="KW-0597">Phosphoprotein</keyword>
<gene>
    <name evidence="14" type="ORF">DEAC_c19820</name>
</gene>
<dbReference type="InterPro" id="IPR011006">
    <property type="entry name" value="CheY-like_superfamily"/>
</dbReference>
<keyword evidence="3" id="KW-0963">Cytoplasm</keyword>
<dbReference type="GO" id="GO:0005737">
    <property type="term" value="C:cytoplasm"/>
    <property type="evidence" value="ECO:0007669"/>
    <property type="project" value="UniProtKB-SubCell"/>
</dbReference>
<dbReference type="GO" id="GO:0000160">
    <property type="term" value="P:phosphorelay signal transduction system"/>
    <property type="evidence" value="ECO:0007669"/>
    <property type="project" value="UniProtKB-KW"/>
</dbReference>
<dbReference type="CDD" id="cd17536">
    <property type="entry name" value="REC_YesN-like"/>
    <property type="match status" value="1"/>
</dbReference>
<feature type="domain" description="HTH araC/xylS-type" evidence="12">
    <location>
        <begin position="260"/>
        <end position="358"/>
    </location>
</feature>
<evidence type="ECO:0000256" key="7">
    <source>
        <dbReference type="ARBA" id="ARBA00023125"/>
    </source>
</evidence>
<dbReference type="PATRIC" id="fig|476652.3.peg.2049"/>
<keyword evidence="15" id="KW-1185">Reference proteome</keyword>
<dbReference type="PANTHER" id="PTHR42713:SF3">
    <property type="entry name" value="TRANSCRIPTIONAL REGULATORY PROTEIN HPTR"/>
    <property type="match status" value="1"/>
</dbReference>
<dbReference type="GO" id="GO:0003700">
    <property type="term" value="F:DNA-binding transcription factor activity"/>
    <property type="evidence" value="ECO:0007669"/>
    <property type="project" value="InterPro"/>
</dbReference>
<dbReference type="AlphaFoldDB" id="A0A0J1FSI8"/>
<evidence type="ECO:0000256" key="8">
    <source>
        <dbReference type="ARBA" id="ARBA00023163"/>
    </source>
</evidence>
<evidence type="ECO:0000256" key="5">
    <source>
        <dbReference type="ARBA" id="ARBA00023012"/>
    </source>
</evidence>
<keyword evidence="6" id="KW-0805">Transcription regulation</keyword>
<keyword evidence="5" id="KW-0902">Two-component regulatory system</keyword>
<dbReference type="SUPFAM" id="SSF46689">
    <property type="entry name" value="Homeodomain-like"/>
    <property type="match status" value="2"/>
</dbReference>
<keyword evidence="8" id="KW-0804">Transcription</keyword>
<dbReference type="STRING" id="476652.DEAC_c19820"/>
<comment type="subcellular location">
    <subcellularLocation>
        <location evidence="1">Cytoplasm</location>
    </subcellularLocation>
</comment>
<dbReference type="RefSeq" id="WP_047809859.1">
    <property type="nucleotide sequence ID" value="NZ_LDZY01000006.1"/>
</dbReference>
<dbReference type="Pfam" id="PF00072">
    <property type="entry name" value="Response_reg"/>
    <property type="match status" value="1"/>
</dbReference>
<evidence type="ECO:0000256" key="4">
    <source>
        <dbReference type="ARBA" id="ARBA00022553"/>
    </source>
</evidence>
<evidence type="ECO:0000256" key="10">
    <source>
        <dbReference type="PROSITE-ProRule" id="PRU00169"/>
    </source>
</evidence>
<evidence type="ECO:0000313" key="14">
    <source>
        <dbReference type="EMBL" id="KLU65943.1"/>
    </source>
</evidence>
<dbReference type="InterPro" id="IPR001789">
    <property type="entry name" value="Sig_transdc_resp-reg_receiver"/>
</dbReference>
<keyword evidence="11" id="KW-0175">Coiled coil</keyword>
<dbReference type="SMART" id="SM00448">
    <property type="entry name" value="REC"/>
    <property type="match status" value="1"/>
</dbReference>
<dbReference type="Gene3D" id="1.10.10.60">
    <property type="entry name" value="Homeodomain-like"/>
    <property type="match status" value="2"/>
</dbReference>
<feature type="coiled-coil region" evidence="11">
    <location>
        <begin position="116"/>
        <end position="143"/>
    </location>
</feature>
<dbReference type="SMART" id="SM00342">
    <property type="entry name" value="HTH_ARAC"/>
    <property type="match status" value="1"/>
</dbReference>
<evidence type="ECO:0000259" key="13">
    <source>
        <dbReference type="PROSITE" id="PS50110"/>
    </source>
</evidence>
<feature type="domain" description="Response regulatory" evidence="13">
    <location>
        <begin position="3"/>
        <end position="120"/>
    </location>
</feature>
<evidence type="ECO:0000256" key="11">
    <source>
        <dbReference type="SAM" id="Coils"/>
    </source>
</evidence>
<feature type="modified residue" description="4-aspartylphosphate" evidence="10">
    <location>
        <position position="55"/>
    </location>
</feature>
<dbReference type="InterPro" id="IPR051552">
    <property type="entry name" value="HptR"/>
</dbReference>
<dbReference type="Pfam" id="PF12833">
    <property type="entry name" value="HTH_18"/>
    <property type="match status" value="1"/>
</dbReference>
<dbReference type="SUPFAM" id="SSF52172">
    <property type="entry name" value="CheY-like"/>
    <property type="match status" value="1"/>
</dbReference>
<reference evidence="14 15" key="1">
    <citation type="submission" date="2015-06" db="EMBL/GenBank/DDBJ databases">
        <title>Draft genome of the moderately acidophilic sulfate reducer Candidatus Desulfosporosinus acididurans strain M1.</title>
        <authorList>
            <person name="Poehlein A."/>
            <person name="Petzsch P."/>
            <person name="Johnson B.D."/>
            <person name="Schloemann M."/>
            <person name="Daniel R."/>
            <person name="Muehling M."/>
        </authorList>
    </citation>
    <scope>NUCLEOTIDE SEQUENCE [LARGE SCALE GENOMIC DNA]</scope>
    <source>
        <strain evidence="14 15">M1</strain>
    </source>
</reference>
<dbReference type="PROSITE" id="PS50110">
    <property type="entry name" value="RESPONSE_REGULATORY"/>
    <property type="match status" value="1"/>
</dbReference>
<dbReference type="EMBL" id="LDZY01000006">
    <property type="protein sequence ID" value="KLU65943.1"/>
    <property type="molecule type" value="Genomic_DNA"/>
</dbReference>
<evidence type="ECO:0000259" key="12">
    <source>
        <dbReference type="PROSITE" id="PS01124"/>
    </source>
</evidence>
<evidence type="ECO:0000256" key="9">
    <source>
        <dbReference type="ARBA" id="ARBA00024867"/>
    </source>
</evidence>
<keyword evidence="7" id="KW-0238">DNA-binding</keyword>
<protein>
    <recommendedName>
        <fullName evidence="2">Stage 0 sporulation protein A homolog</fullName>
    </recommendedName>
</protein>
<evidence type="ECO:0000256" key="1">
    <source>
        <dbReference type="ARBA" id="ARBA00004496"/>
    </source>
</evidence>
<organism evidence="14 15">
    <name type="scientific">Desulfosporosinus acididurans</name>
    <dbReference type="NCBI Taxonomy" id="476652"/>
    <lineage>
        <taxon>Bacteria</taxon>
        <taxon>Bacillati</taxon>
        <taxon>Bacillota</taxon>
        <taxon>Clostridia</taxon>
        <taxon>Eubacteriales</taxon>
        <taxon>Desulfitobacteriaceae</taxon>
        <taxon>Desulfosporosinus</taxon>
    </lineage>
</organism>
<dbReference type="InterPro" id="IPR018060">
    <property type="entry name" value="HTH_AraC"/>
</dbReference>
<dbReference type="GO" id="GO:0043565">
    <property type="term" value="F:sequence-specific DNA binding"/>
    <property type="evidence" value="ECO:0007669"/>
    <property type="project" value="InterPro"/>
</dbReference>
<dbReference type="Proteomes" id="UP000036356">
    <property type="component" value="Unassembled WGS sequence"/>
</dbReference>
<evidence type="ECO:0000313" key="15">
    <source>
        <dbReference type="Proteomes" id="UP000036356"/>
    </source>
</evidence>
<sequence length="360" mass="42261">MFKVLIVDDDKAVRYMLRRYKNWADYGFQMQEEACDGKEALRKLENCQIDLVITDIRMPGMDGIEFLSELRERKWDICTILLSTHSDFEYAKQGIRLGAFDYMTKPLEDEILSEALQRTKDYLEERNQQRIRAEEEHRLIEESLTLFYPKNREERIADFILQGNWGALTEAEMAFADLSKLLDQDLFKTAKLLEIMLLNLTGTILQEYSWLQKVENEALDHVLQDTHSLSALKSEFLDRIKELVNVIKKYELHQRDSMLRKACQYLIDHLGDDLTLESIAHEVHVSKDYLGKVFKQKIGVNFNDYSTKVKMEYAKHLLGTGKYKNYEVSEKLGYSSPDYFCRLFKNHTGFTPLQFRKLGG</sequence>
<evidence type="ECO:0000256" key="2">
    <source>
        <dbReference type="ARBA" id="ARBA00018672"/>
    </source>
</evidence>
<comment type="caution">
    <text evidence="14">The sequence shown here is derived from an EMBL/GenBank/DDBJ whole genome shotgun (WGS) entry which is preliminary data.</text>
</comment>
<dbReference type="PANTHER" id="PTHR42713">
    <property type="entry name" value="HISTIDINE KINASE-RELATED"/>
    <property type="match status" value="1"/>
</dbReference>
<evidence type="ECO:0000256" key="6">
    <source>
        <dbReference type="ARBA" id="ARBA00023015"/>
    </source>
</evidence>
<evidence type="ECO:0000256" key="3">
    <source>
        <dbReference type="ARBA" id="ARBA00022490"/>
    </source>
</evidence>
<accession>A0A0J1FSI8</accession>
<name>A0A0J1FSI8_9FIRM</name>